<dbReference type="WBParaSite" id="maker-unitig_34627-snap-gene-0.3-mRNA-1">
    <property type="protein sequence ID" value="maker-unitig_34627-snap-gene-0.3-mRNA-1"/>
    <property type="gene ID" value="maker-unitig_34627-snap-gene-0.3"/>
</dbReference>
<feature type="region of interest" description="Disordered" evidence="1">
    <location>
        <begin position="398"/>
        <end position="436"/>
    </location>
</feature>
<evidence type="ECO:0000313" key="4">
    <source>
        <dbReference type="WBParaSite" id="maker-unitig_34627-snap-gene-0.3-mRNA-1"/>
    </source>
</evidence>
<keyword evidence="2" id="KW-0472">Membrane</keyword>
<feature type="compositionally biased region" description="Basic and acidic residues" evidence="1">
    <location>
        <begin position="398"/>
        <end position="408"/>
    </location>
</feature>
<organism evidence="3 4">
    <name type="scientific">Macrostomum lignano</name>
    <dbReference type="NCBI Taxonomy" id="282301"/>
    <lineage>
        <taxon>Eukaryota</taxon>
        <taxon>Metazoa</taxon>
        <taxon>Spiralia</taxon>
        <taxon>Lophotrochozoa</taxon>
        <taxon>Platyhelminthes</taxon>
        <taxon>Rhabditophora</taxon>
        <taxon>Macrostomorpha</taxon>
        <taxon>Macrostomida</taxon>
        <taxon>Macrostomidae</taxon>
        <taxon>Macrostomum</taxon>
    </lineage>
</organism>
<feature type="transmembrane region" description="Helical" evidence="2">
    <location>
        <begin position="296"/>
        <end position="327"/>
    </location>
</feature>
<name>A0A1I8FH76_9PLAT</name>
<sequence length="505" mass="56031">NVLREEVKEKLKWNVDRNSSSTKIRDFMDWTKAILNDIHYQKKVLSNLSDHRPHPAVADLEPLCTLAPPGGANTPSLDISADESAPVPDAFFKLADGPSPTSLTPCPSSSCWPSSLPIIEAARPGQAGLAAPAVAAEGPGRERTSCASPVVRTSCPCACSPSPPFTTSCLSAARLRGTFYSPYFFAFHLLNIVNNNQMLRGVIQASPPMAWSLLVVWGPRCWAYPPINVPVRGDRLRQVPNRPSVTRRHELLMFCGRYTLPASCFVHASCRFVRLNWRDLILCAITSTANRNFDEYVWMALFSITFFVLISSTIGLNIINLASLWILSVSSETRKWMAETDMPATAASFCSRKTTMTSSTTRKGLNSFRSTEPSACRLRTRIQLTQKLTELLSNVKDLVQHQKEERPPAAKTPPRHWRRPAKAAGGAASDSRAAPARRTGVSCSACLARRHEEEDEDELPRSPSLPGSEEDYRLSGVPETNFFIDKNLFYQRVSLPVRKRNQLMS</sequence>
<proteinExistence type="predicted"/>
<dbReference type="AlphaFoldDB" id="A0A1I8FH76"/>
<keyword evidence="2" id="KW-1133">Transmembrane helix</keyword>
<keyword evidence="2" id="KW-0812">Transmembrane</keyword>
<accession>A0A1I8FH76</accession>
<evidence type="ECO:0000256" key="2">
    <source>
        <dbReference type="SAM" id="Phobius"/>
    </source>
</evidence>
<evidence type="ECO:0000256" key="1">
    <source>
        <dbReference type="SAM" id="MobiDB-lite"/>
    </source>
</evidence>
<keyword evidence="3" id="KW-1185">Reference proteome</keyword>
<evidence type="ECO:0000313" key="3">
    <source>
        <dbReference type="Proteomes" id="UP000095280"/>
    </source>
</evidence>
<feature type="region of interest" description="Disordered" evidence="1">
    <location>
        <begin position="449"/>
        <end position="473"/>
    </location>
</feature>
<reference evidence="4" key="1">
    <citation type="submission" date="2016-11" db="UniProtKB">
        <authorList>
            <consortium name="WormBaseParasite"/>
        </authorList>
    </citation>
    <scope>IDENTIFICATION</scope>
</reference>
<feature type="compositionally biased region" description="Low complexity" evidence="1">
    <location>
        <begin position="422"/>
        <end position="436"/>
    </location>
</feature>
<protein>
    <submittedName>
        <fullName evidence="4">Ion_trans domain-containing protein</fullName>
    </submittedName>
</protein>
<dbReference type="Proteomes" id="UP000095280">
    <property type="component" value="Unplaced"/>
</dbReference>